<evidence type="ECO:0000256" key="1">
    <source>
        <dbReference type="SAM" id="MobiDB-lite"/>
    </source>
</evidence>
<protein>
    <submittedName>
        <fullName evidence="2">Uncharacterized protein</fullName>
    </submittedName>
</protein>
<dbReference type="Proteomes" id="UP001642464">
    <property type="component" value="Unassembled WGS sequence"/>
</dbReference>
<evidence type="ECO:0000313" key="2">
    <source>
        <dbReference type="EMBL" id="CAK9029045.1"/>
    </source>
</evidence>
<proteinExistence type="predicted"/>
<feature type="region of interest" description="Disordered" evidence="1">
    <location>
        <begin position="984"/>
        <end position="1043"/>
    </location>
</feature>
<accession>A0ABP0KS42</accession>
<name>A0ABP0KS42_9DINO</name>
<evidence type="ECO:0000313" key="3">
    <source>
        <dbReference type="Proteomes" id="UP001642464"/>
    </source>
</evidence>
<organism evidence="2 3">
    <name type="scientific">Durusdinium trenchii</name>
    <dbReference type="NCBI Taxonomy" id="1381693"/>
    <lineage>
        <taxon>Eukaryota</taxon>
        <taxon>Sar</taxon>
        <taxon>Alveolata</taxon>
        <taxon>Dinophyceae</taxon>
        <taxon>Suessiales</taxon>
        <taxon>Symbiodiniaceae</taxon>
        <taxon>Durusdinium</taxon>
    </lineage>
</organism>
<comment type="caution">
    <text evidence="2">The sequence shown here is derived from an EMBL/GenBank/DDBJ whole genome shotgun (WGS) entry which is preliminary data.</text>
</comment>
<feature type="compositionally biased region" description="Acidic residues" evidence="1">
    <location>
        <begin position="1032"/>
        <end position="1043"/>
    </location>
</feature>
<reference evidence="2 3" key="1">
    <citation type="submission" date="2024-02" db="EMBL/GenBank/DDBJ databases">
        <authorList>
            <person name="Chen Y."/>
            <person name="Shah S."/>
            <person name="Dougan E. K."/>
            <person name="Thang M."/>
            <person name="Chan C."/>
        </authorList>
    </citation>
    <scope>NUCLEOTIDE SEQUENCE [LARGE SCALE GENOMIC DNA]</scope>
</reference>
<dbReference type="EMBL" id="CAXAMM010012503">
    <property type="protein sequence ID" value="CAK9029045.1"/>
    <property type="molecule type" value="Genomic_DNA"/>
</dbReference>
<feature type="region of interest" description="Disordered" evidence="1">
    <location>
        <begin position="350"/>
        <end position="400"/>
    </location>
</feature>
<sequence>MPPKKLNASQIVRLNLLDLHEQLHEQKIAVNSGDLDLELRAKLARALFDASQLSPVEKQRAQKIAKASETVHLTKTTVASKSYSSSQVARLSLDCLLEALQERGITFAANSLELELRALLVHMLEALAAQAESHVKPPGCAECKMELTQLNRSALPGWCKLCFRARVYVNKTPCGRAEACLACSATLSAENKAPVPGICFSCWQCQEDAWEDLTQQAKKDPQQPSADLPESVLAKDHLVSSDAVAGDLFEPPAPSREHGSSADVLQDEQAEIAACQQEGENEVSLSSKNEAVARDNAVATVLQKPPGVSWCTFFQKVAATVGVNFDFSTMPGRQALSTWKDMTVKKRQDWQKQHEEWSRSQGCSFSTPQKKSKELPSNSPSSTEKEVQSARLPDLTGPEPQFTSRVTSVQGFHKRWSFLKKQLQEAEGSSFFLQQAQTLHLMYLDVVSLLDAGKLKSCSQAESEFRDYRINRLKVSRTQAWLAEQECQRQASWTPQEFSAGRHGSGLLTIAQKQDVLRHILAMSGSNKSMFPHEVKQAMFKMVLLNKKVVTLEEARDRDLPWKQIADYQPTLDGVYKDFRAWVKQTYPDKVKIINAKVWSKSGEEAAAISPATINQHFDALEQFLIDCKLMCPDTRCLLAGSEELIWTCDEKGLSGQDTSIKMAKALTISGVKATRETKDKSFGHITLLPFCSLKGDCAPPFVFVKGAAEMKSWKQVWESATVMATENGSCTTALFTQVLGLFGKFVREELRIAAGSSVAVLMDSGGGAQIHISPEASLIADTFGLRLFFFRKNMTPAVCSLDQRPNLEAEKRFHQIIASGADMTSLGALLAARDVWTHAYTKKNILEGYEEVGMKTDSKLNRNKLLVERAALMKCNLKKAEVALSTPEGQVALPLPYTVPNKSECCSKCQKLTPTHLPFCGHCGQPNSAYSKEAAAVAKGSKSFGYKKQQGPVFDVDAALAKVPEEEKEKRYAFMGDLLSEMRKRKQDSTAQEPEPKKPTLNKLADQREGAKVPASSSKGPEKPEHVGDVQSEESQSDFDLESPDDAQKFLEAHWRREQRQEIRPVIQFYLSELKREVSKSRTLSQLIGMRVNQTNMLASKQGRAKFIEAWKQNRGLASGVRSALVKVKGQWFRLKGCGNRDEGFPMAKVGNKGEASIRGSCFKHTAYTEVRMNDLVAEVLQKAGLDCANQPLVCSVCCGENMAQHGI</sequence>
<feature type="compositionally biased region" description="Polar residues" evidence="1">
    <location>
        <begin position="359"/>
        <end position="382"/>
    </location>
</feature>
<keyword evidence="3" id="KW-1185">Reference proteome</keyword>
<gene>
    <name evidence="2" type="ORF">SCF082_LOCUS18619</name>
</gene>